<accession>B9Y9U6</accession>
<evidence type="ECO:0000313" key="2">
    <source>
        <dbReference type="Proteomes" id="UP000005950"/>
    </source>
</evidence>
<dbReference type="Proteomes" id="UP000005950">
    <property type="component" value="Unassembled WGS sequence"/>
</dbReference>
<sequence length="378" mass="44332">MNAVETLLSQRWVLRSSQPELYYQIKDEIGRYRRILLEKFGYSVLITPALVKLDKIPGQPEPWMGIQSFEEPGDYAMLCQVLMYLETREKEEQFDFSMLTEYLQGQGVEEKLDWTQYARRRQLVRVLRYCQEQGLMKLLDGSDEQFLRSGNQEVLFENTGNSRFFLRNFARDLMDYTCPEDFIESDWIDMDQDRGIVRRQRVYRRLLLSPGLYRQPEQDEDFNYLRNQRGQVQRDFQSLFACDLHLQRSSAYLVLDEACAAGAVVPGNNAAHDLILILAQQLQQRVKIHQAQYSLQAMEVLVLPVDSVVRLLKRIIQQRLDYLPKYIQGEIPAAIQQTLETLENLGWVRIEDEQVYFMPIFGKLAGDYAVVKEDSHAE</sequence>
<dbReference type="Pfam" id="PF09661">
    <property type="entry name" value="DUF2398"/>
    <property type="match status" value="1"/>
</dbReference>
<dbReference type="InterPro" id="IPR013494">
    <property type="entry name" value="CHP02678"/>
</dbReference>
<reference evidence="1 2" key="2">
    <citation type="submission" date="2009-02" db="EMBL/GenBank/DDBJ databases">
        <title>Draft genome sequence of Holdemania filiformis DSM 12042.</title>
        <authorList>
            <person name="Sudarsanam P."/>
            <person name="Ley R."/>
            <person name="Guruge J."/>
            <person name="Turnbaugh P.J."/>
            <person name="Mahowald M."/>
            <person name="Liep D."/>
            <person name="Gordon J."/>
        </authorList>
    </citation>
    <scope>NUCLEOTIDE SEQUENCE [LARGE SCALE GENOMIC DNA]</scope>
    <source>
        <strain evidence="1 2">DSM 12042</strain>
    </source>
</reference>
<dbReference type="eggNOG" id="ENOG502Z813">
    <property type="taxonomic scope" value="Bacteria"/>
</dbReference>
<gene>
    <name evidence="1" type="ORF">HOLDEFILI_02603</name>
</gene>
<dbReference type="AlphaFoldDB" id="B9Y9U6"/>
<evidence type="ECO:0000313" key="1">
    <source>
        <dbReference type="EMBL" id="EEF67256.1"/>
    </source>
</evidence>
<name>B9Y9U6_9FIRM</name>
<dbReference type="HOGENOM" id="CLU_058022_0_0_9"/>
<organism evidence="1 2">
    <name type="scientific">Holdemania filiformis DSM 12042</name>
    <dbReference type="NCBI Taxonomy" id="545696"/>
    <lineage>
        <taxon>Bacteria</taxon>
        <taxon>Bacillati</taxon>
        <taxon>Bacillota</taxon>
        <taxon>Erysipelotrichia</taxon>
        <taxon>Erysipelotrichales</taxon>
        <taxon>Erysipelotrichaceae</taxon>
        <taxon>Holdemania</taxon>
    </lineage>
</organism>
<dbReference type="EMBL" id="ACCF01000155">
    <property type="protein sequence ID" value="EEF67256.1"/>
    <property type="molecule type" value="Genomic_DNA"/>
</dbReference>
<reference evidence="1 2" key="1">
    <citation type="submission" date="2008-12" db="EMBL/GenBank/DDBJ databases">
        <authorList>
            <person name="Fulton L."/>
            <person name="Clifton S."/>
            <person name="Fulton B."/>
            <person name="Xu J."/>
            <person name="Minx P."/>
            <person name="Pepin K.H."/>
            <person name="Johnson M."/>
            <person name="Bhonagiri V."/>
            <person name="Nash W.E."/>
            <person name="Mardis E.R."/>
            <person name="Wilson R.K."/>
        </authorList>
    </citation>
    <scope>NUCLEOTIDE SEQUENCE [LARGE SCALE GENOMIC DNA]</scope>
    <source>
        <strain evidence="1 2">DSM 12042</strain>
    </source>
</reference>
<dbReference type="NCBIfam" id="TIGR02678">
    <property type="entry name" value="TIGR02678 family protein"/>
    <property type="match status" value="1"/>
</dbReference>
<dbReference type="STRING" id="545696.HOLDEFILI_02603"/>
<protein>
    <submittedName>
        <fullName evidence="1">TIGR02678 family protein</fullName>
    </submittedName>
</protein>
<proteinExistence type="predicted"/>
<comment type="caution">
    <text evidence="1">The sequence shown here is derived from an EMBL/GenBank/DDBJ whole genome shotgun (WGS) entry which is preliminary data.</text>
</comment>
<dbReference type="RefSeq" id="WP_006059768.1">
    <property type="nucleotide sequence ID" value="NZ_GG657558.1"/>
</dbReference>